<dbReference type="PANTHER" id="PTHR22911">
    <property type="entry name" value="ACYL-MALONYL CONDENSING ENZYME-RELATED"/>
    <property type="match status" value="1"/>
</dbReference>
<feature type="transmembrane region" description="Helical" evidence="1">
    <location>
        <begin position="235"/>
        <end position="254"/>
    </location>
</feature>
<dbReference type="InterPro" id="IPR000620">
    <property type="entry name" value="EamA_dom"/>
</dbReference>
<feature type="transmembrane region" description="Helical" evidence="1">
    <location>
        <begin position="9"/>
        <end position="30"/>
    </location>
</feature>
<feature type="transmembrane region" description="Helical" evidence="1">
    <location>
        <begin position="148"/>
        <end position="168"/>
    </location>
</feature>
<reference evidence="3" key="1">
    <citation type="submission" date="2015-10" db="EMBL/GenBank/DDBJ databases">
        <authorList>
            <person name="Gilbert D.G."/>
        </authorList>
    </citation>
    <scope>NUCLEOTIDE SEQUENCE</scope>
</reference>
<dbReference type="EMBL" id="CZRL01000104">
    <property type="protein sequence ID" value="CUS54718.1"/>
    <property type="molecule type" value="Genomic_DNA"/>
</dbReference>
<feature type="transmembrane region" description="Helical" evidence="1">
    <location>
        <begin position="180"/>
        <end position="199"/>
    </location>
</feature>
<feature type="domain" description="EamA" evidence="2">
    <location>
        <begin position="10"/>
        <end position="138"/>
    </location>
</feature>
<keyword evidence="1" id="KW-0472">Membrane</keyword>
<organism evidence="3">
    <name type="scientific">hydrothermal vent metagenome</name>
    <dbReference type="NCBI Taxonomy" id="652676"/>
    <lineage>
        <taxon>unclassified sequences</taxon>
        <taxon>metagenomes</taxon>
        <taxon>ecological metagenomes</taxon>
    </lineage>
</organism>
<dbReference type="GO" id="GO:0016020">
    <property type="term" value="C:membrane"/>
    <property type="evidence" value="ECO:0007669"/>
    <property type="project" value="InterPro"/>
</dbReference>
<feature type="transmembrane region" description="Helical" evidence="1">
    <location>
        <begin position="67"/>
        <end position="88"/>
    </location>
</feature>
<feature type="transmembrane region" description="Helical" evidence="1">
    <location>
        <begin position="123"/>
        <end position="142"/>
    </location>
</feature>
<evidence type="ECO:0000256" key="1">
    <source>
        <dbReference type="SAM" id="Phobius"/>
    </source>
</evidence>
<feature type="domain" description="EamA" evidence="2">
    <location>
        <begin position="149"/>
        <end position="275"/>
    </location>
</feature>
<protein>
    <submittedName>
        <fullName evidence="3">Membrane protein</fullName>
    </submittedName>
</protein>
<dbReference type="InterPro" id="IPR037185">
    <property type="entry name" value="EmrE-like"/>
</dbReference>
<feature type="transmembrane region" description="Helical" evidence="1">
    <location>
        <begin position="205"/>
        <end position="223"/>
    </location>
</feature>
<name>A0A160TVE7_9ZZZZ</name>
<dbReference type="SUPFAM" id="SSF103481">
    <property type="entry name" value="Multidrug resistance efflux transporter EmrE"/>
    <property type="match status" value="2"/>
</dbReference>
<dbReference type="AlphaFoldDB" id="A0A160TVE7"/>
<proteinExistence type="predicted"/>
<dbReference type="PANTHER" id="PTHR22911:SF135">
    <property type="entry name" value="BLR4310 PROTEIN"/>
    <property type="match status" value="1"/>
</dbReference>
<keyword evidence="1" id="KW-0812">Transmembrane</keyword>
<feature type="transmembrane region" description="Helical" evidence="1">
    <location>
        <begin position="260"/>
        <end position="279"/>
    </location>
</feature>
<sequence length="292" mass="31699">MSSDYRKGFWITLVGVLIFTPDALLIRLVGVEFFTLVVYRCTIAGLLMLVGYSLYCGRDFVRHMLMIGVWGLVVVVLEGAASWTFYLALERTTVANVLVIFASTPLIAALLTRIFLDDVIERPTWLAIWSAGLGLVVVASGGVITGNWLGDLLALINAVAIAGVYTVVRRRRDLNMIPAAGFGLLLAALVAYPFAQFPVLGVHQWLILLIGAGVVLPVALALLTLGPRYLPAPEVAMLTLLEAIIGPVWVWLVIGEEPGIRTLLGGSVVVAALFCHALWRFKQTRQAVSSWS</sequence>
<feature type="transmembrane region" description="Helical" evidence="1">
    <location>
        <begin position="36"/>
        <end position="55"/>
    </location>
</feature>
<evidence type="ECO:0000259" key="2">
    <source>
        <dbReference type="Pfam" id="PF00892"/>
    </source>
</evidence>
<gene>
    <name evidence="3" type="ORF">MGWOODY_XGa937</name>
</gene>
<dbReference type="Pfam" id="PF00892">
    <property type="entry name" value="EamA"/>
    <property type="match status" value="2"/>
</dbReference>
<feature type="transmembrane region" description="Helical" evidence="1">
    <location>
        <begin position="94"/>
        <end position="116"/>
    </location>
</feature>
<keyword evidence="1" id="KW-1133">Transmembrane helix</keyword>
<evidence type="ECO:0000313" key="3">
    <source>
        <dbReference type="EMBL" id="CUS54718.1"/>
    </source>
</evidence>
<accession>A0A160TVE7</accession>